<feature type="domain" description="Dihydroxy-acid/6-phosphogluconate dehydratase C-terminal" evidence="1">
    <location>
        <begin position="1"/>
        <end position="46"/>
    </location>
</feature>
<comment type="caution">
    <text evidence="2">The sequence shown here is derived from an EMBL/GenBank/DDBJ whole genome shotgun (WGS) entry which is preliminary data.</text>
</comment>
<sequence length="51" mass="5874">ERKINLDVDNSQLEERKKEWVKPAPKIKKGYLAKYSMYVSSAAEGAIFKKS</sequence>
<dbReference type="SUPFAM" id="SSF52016">
    <property type="entry name" value="LeuD/IlvD-like"/>
    <property type="match status" value="1"/>
</dbReference>
<feature type="non-terminal residue" evidence="2">
    <location>
        <position position="1"/>
    </location>
</feature>
<gene>
    <name evidence="2" type="ORF">FXF49_02230</name>
</gene>
<dbReference type="Proteomes" id="UP000323337">
    <property type="component" value="Unassembled WGS sequence"/>
</dbReference>
<evidence type="ECO:0000313" key="2">
    <source>
        <dbReference type="EMBL" id="TYB34635.1"/>
    </source>
</evidence>
<evidence type="ECO:0000259" key="1">
    <source>
        <dbReference type="Pfam" id="PF24877"/>
    </source>
</evidence>
<dbReference type="InterPro" id="IPR056740">
    <property type="entry name" value="ILV_EDD_C"/>
</dbReference>
<reference evidence="2 3" key="1">
    <citation type="submission" date="2019-08" db="EMBL/GenBank/DDBJ databases">
        <title>Genomic characterization of a novel candidate phylum (ARYD3) from a high temperature, high salinity tertiary oil reservoir in north central Oklahoma, USA.</title>
        <authorList>
            <person name="Youssef N.H."/>
            <person name="Yadav A."/>
            <person name="Elshahed M.S."/>
        </authorList>
    </citation>
    <scope>NUCLEOTIDE SEQUENCE [LARGE SCALE GENOMIC DNA]</scope>
    <source>
        <strain evidence="2">ARYD1</strain>
    </source>
</reference>
<dbReference type="Pfam" id="PF24877">
    <property type="entry name" value="ILV_EDD_C"/>
    <property type="match status" value="1"/>
</dbReference>
<dbReference type="EMBL" id="VSIV01000054">
    <property type="protein sequence ID" value="TYB34635.1"/>
    <property type="molecule type" value="Genomic_DNA"/>
</dbReference>
<evidence type="ECO:0000313" key="3">
    <source>
        <dbReference type="Proteomes" id="UP000323337"/>
    </source>
</evidence>
<accession>A0A5D0MQX6</accession>
<protein>
    <recommendedName>
        <fullName evidence="1">Dihydroxy-acid/6-phosphogluconate dehydratase C-terminal domain-containing protein</fullName>
    </recommendedName>
</protein>
<name>A0A5D0MQX6_FLESI</name>
<dbReference type="AlphaFoldDB" id="A0A5D0MQX6"/>
<organism evidence="2 3">
    <name type="scientific">Flexistipes sinusarabici</name>
    <dbReference type="NCBI Taxonomy" id="2352"/>
    <lineage>
        <taxon>Bacteria</taxon>
        <taxon>Pseudomonadati</taxon>
        <taxon>Deferribacterota</taxon>
        <taxon>Deferribacteres</taxon>
        <taxon>Deferribacterales</taxon>
        <taxon>Flexistipitaceae</taxon>
        <taxon>Flexistipes</taxon>
    </lineage>
</organism>
<proteinExistence type="predicted"/>